<keyword evidence="2" id="KW-1185">Reference proteome</keyword>
<protein>
    <submittedName>
        <fullName evidence="1">Uncharacterized protein</fullName>
    </submittedName>
</protein>
<gene>
    <name evidence="1" type="ORF">Anas_02849</name>
</gene>
<evidence type="ECO:0000313" key="2">
    <source>
        <dbReference type="Proteomes" id="UP000326759"/>
    </source>
</evidence>
<dbReference type="EMBL" id="SEYY01001045">
    <property type="protein sequence ID" value="KAB7505974.1"/>
    <property type="molecule type" value="Genomic_DNA"/>
</dbReference>
<accession>A0A5N5TH32</accession>
<reference evidence="1 2" key="1">
    <citation type="journal article" date="2019" name="PLoS Biol.">
        <title>Sex chromosomes control vertical transmission of feminizing Wolbachia symbionts in an isopod.</title>
        <authorList>
            <person name="Becking T."/>
            <person name="Chebbi M.A."/>
            <person name="Giraud I."/>
            <person name="Moumen B."/>
            <person name="Laverre T."/>
            <person name="Caubet Y."/>
            <person name="Peccoud J."/>
            <person name="Gilbert C."/>
            <person name="Cordaux R."/>
        </authorList>
    </citation>
    <scope>NUCLEOTIDE SEQUENCE [LARGE SCALE GENOMIC DNA]</scope>
    <source>
        <strain evidence="1">ANa2</strain>
        <tissue evidence="1">Whole body excluding digestive tract and cuticle</tissue>
    </source>
</reference>
<dbReference type="AlphaFoldDB" id="A0A5N5TH32"/>
<comment type="caution">
    <text evidence="1">The sequence shown here is derived from an EMBL/GenBank/DDBJ whole genome shotgun (WGS) entry which is preliminary data.</text>
</comment>
<organism evidence="1 2">
    <name type="scientific">Armadillidium nasatum</name>
    <dbReference type="NCBI Taxonomy" id="96803"/>
    <lineage>
        <taxon>Eukaryota</taxon>
        <taxon>Metazoa</taxon>
        <taxon>Ecdysozoa</taxon>
        <taxon>Arthropoda</taxon>
        <taxon>Crustacea</taxon>
        <taxon>Multicrustacea</taxon>
        <taxon>Malacostraca</taxon>
        <taxon>Eumalacostraca</taxon>
        <taxon>Peracarida</taxon>
        <taxon>Isopoda</taxon>
        <taxon>Oniscidea</taxon>
        <taxon>Crinocheta</taxon>
        <taxon>Armadillidiidae</taxon>
        <taxon>Armadillidium</taxon>
    </lineage>
</organism>
<sequence>VSEESRICLLSLLRGNHLMEYNVLQYAFDMYKRCLLDIQNLVDSDTRLGRAVLNLPYEISKQLSDEMHPLRIKFYAKCLLSKDEQIRQESLRNCLAILITSGGDFISVSSMNVDVERDCDLFALVSVIDIFQLYPTNVQE</sequence>
<proteinExistence type="predicted"/>
<name>A0A5N5TH32_9CRUS</name>
<dbReference type="Proteomes" id="UP000326759">
    <property type="component" value="Unassembled WGS sequence"/>
</dbReference>
<feature type="non-terminal residue" evidence="1">
    <location>
        <position position="1"/>
    </location>
</feature>
<evidence type="ECO:0000313" key="1">
    <source>
        <dbReference type="EMBL" id="KAB7505974.1"/>
    </source>
</evidence>